<organism evidence="1">
    <name type="scientific">Brassica napus</name>
    <name type="common">Rape</name>
    <dbReference type="NCBI Taxonomy" id="3708"/>
    <lineage>
        <taxon>Eukaryota</taxon>
        <taxon>Viridiplantae</taxon>
        <taxon>Streptophyta</taxon>
        <taxon>Embryophyta</taxon>
        <taxon>Tracheophyta</taxon>
        <taxon>Spermatophyta</taxon>
        <taxon>Magnoliopsida</taxon>
        <taxon>eudicotyledons</taxon>
        <taxon>Gunneridae</taxon>
        <taxon>Pentapetalae</taxon>
        <taxon>rosids</taxon>
        <taxon>malvids</taxon>
        <taxon>Brassicales</taxon>
        <taxon>Brassicaceae</taxon>
        <taxon>Brassiceae</taxon>
        <taxon>Brassica</taxon>
    </lineage>
</organism>
<evidence type="ECO:0000313" key="1">
    <source>
        <dbReference type="EMBL" id="CAF2078918.1"/>
    </source>
</evidence>
<protein>
    <submittedName>
        <fullName evidence="1">(rape) hypothetical protein</fullName>
    </submittedName>
</protein>
<dbReference type="EMBL" id="HG994365">
    <property type="protein sequence ID" value="CAF2078918.1"/>
    <property type="molecule type" value="Genomic_DNA"/>
</dbReference>
<sequence>MKRCLIHEQPQQYNTQSDDCLSINTHKKSIEKAFEELITYASVTMATLVNFTSLCKTKEEEANRYDQSTLMSSSRIVTRLLLQIIGDAYISKILQTKNCNS</sequence>
<reference evidence="1" key="1">
    <citation type="submission" date="2021-01" db="EMBL/GenBank/DDBJ databases">
        <authorList>
            <consortium name="Genoscope - CEA"/>
            <person name="William W."/>
        </authorList>
    </citation>
    <scope>NUCLEOTIDE SEQUENCE</scope>
</reference>
<dbReference type="AlphaFoldDB" id="A0A816RWI5"/>
<name>A0A816RWI5_BRANA</name>
<proteinExistence type="predicted"/>
<dbReference type="Proteomes" id="UP001295469">
    <property type="component" value="Chromosome C01"/>
</dbReference>
<gene>
    <name evidence="1" type="ORF">DARMORV10_C01P50020.1</name>
</gene>
<accession>A0A816RWI5</accession>